<dbReference type="WBParaSite" id="L893_g856.t1">
    <property type="protein sequence ID" value="L893_g856.t1"/>
    <property type="gene ID" value="L893_g856"/>
</dbReference>
<evidence type="ECO:0000259" key="11">
    <source>
        <dbReference type="Pfam" id="PF24934"/>
    </source>
</evidence>
<dbReference type="Pfam" id="PF24642">
    <property type="entry name" value="DUF7636"/>
    <property type="match status" value="1"/>
</dbReference>
<dbReference type="InterPro" id="IPR057493">
    <property type="entry name" value="PH_RdRP-assoc"/>
</dbReference>
<evidence type="ECO:0000259" key="13">
    <source>
        <dbReference type="Pfam" id="PF26253"/>
    </source>
</evidence>
<dbReference type="Proteomes" id="UP000095287">
    <property type="component" value="Unplaced"/>
</dbReference>
<dbReference type="GO" id="GO:0003968">
    <property type="term" value="F:RNA-directed RNA polymerase activity"/>
    <property type="evidence" value="ECO:0007669"/>
    <property type="project" value="UniProtKB-KW"/>
</dbReference>
<evidence type="ECO:0000313" key="15">
    <source>
        <dbReference type="WBParaSite" id="L893_g856.t1"/>
    </source>
</evidence>
<dbReference type="InterPro" id="IPR056053">
    <property type="entry name" value="DUF7636"/>
</dbReference>
<dbReference type="Pfam" id="PF26253">
    <property type="entry name" value="RdRP_head"/>
    <property type="match status" value="1"/>
</dbReference>
<dbReference type="GO" id="GO:0031380">
    <property type="term" value="C:nuclear RNA-directed RNA polymerase complex"/>
    <property type="evidence" value="ECO:0007669"/>
    <property type="project" value="TreeGrafter"/>
</dbReference>
<sequence length="1612" mass="185163">MHDAKECIDYVNKFVLVKIQEQEDINTKKAENCLWKQKQNPRSGIRLPQLFRYSFRNWSRSDPNSVYVHSKKSQRSERIRTIIGDSVFRVSSSFFIVSKVRSFSPTARSGAIMTARLRFVIESSLFKDHQFDEKKYFGNVVQNLQRGSCTLDLKNTAVFRPVTDDFGFQSSHLQIDAKSNDWEKDLPALAERFCNLTSRHVEEKGAPSILQISQDIFFKDLFEPIDADVQLESLSIGNLINPFTFLLHHRQNAYKHTKKNGDIVHSMKATFEHDNQVLKIPFDDKRGFSRTQVNLTVKYTQIRRIMVSVSPGDKRGDLRFVMFLQLWYPPEVRVFDDAVRSNTRCLTWRKDDEKLERIIAECPVLRLAFKENQNSALYNILSRLRKRTNVVIEFASILNEVPRRFSENPLDGAVNSINHSVLYLLEAILSRGAMVKDILLKSKVTWDSFVNFFLHRHEQKPVITIAALEKFLAFVTESRELRDLPTVCKILYERAKTENETKKRSDEVLISEGYQYIRKVIVTPSRMLLLAPELVMGNRGLRDFKEKDEDVIRVQFRDDDGDKLRLSRVGAKLIEDTVGSTTKKGLTVAGIRYEYFGNSGSQLRENGCYCFAESVIEKVRSKIGIFNEEISVPKRMSRIGQFFTQGQRLTKYVKPQQCRSCYDLVGGKDKSGNPYVFSDGVGMMSPNFAKKISEDLKLEGHIPSCFQFRFRGMKGVLAVNHLLTDSFNNDLFIRPSQVKFRAYRKKNLGAPLEIVKYSTPCGVALNRPLLNILDQVSEKQCLQSHERIVTRVHQLMDQQVNSLVMALTSETHCREKLSEMPIRMDMGFLSHEFGFQLTSEPFFRSLLQALCRCSIKRLRSKNNISIPLSLGRTVFGIIDESGQLQYGQVFCQVTSNGTLKHPKSTARKKVITGKVLMTKNPAIVGGDVRVFEAVDIPELRDLVDVVVFPRYGPRPHTDEMAGSDLDGDEYIIIWDEKLLLDHNEAPMHFPKSTKKAAIVPQEDILEKSCEFFVEYIKNDSVGVLAIAHLAVSDIYGLDSEAANNIAYKHALALDFAKTGDPPEPMKENERTSRYPDFLEKHGNQSCMTPGLNGQIYRRAKALDDILRKSMSRALDEPVVLDADLVYSGWEKYETVARQHFADYGAQIRSVMEKYGIEDEAQLCSGSIVEFRRRIGNVVEDSDHFGAFNVASNIKRFMSEIFISFRAAFFEQLKVTGENMKEYVCERPSEEMMKMSSAYYVVAYEAATEDHTERLLSFPWIAWDVLAAIKKTAFLKKPAEEQCDLSLCPFATRISRHVLGYCIVKQKELDDFTKIVARSNNVLEHMCYRYQGLNIVLFFLCMWAEENDVFLPDSPLQFDSFCLIIALFGMRKFQYPNPSFAWFDEDLSECNRVDLKNLHARFGGVGSLISDFLQFLSSREFAGLSMIDFRSVGYHRSCIDGKDLKLLHKTAAITYNEMVFSDSCDPLPQAFRRETIKTRQYEMDPFTIELPRPPSEREQDRWFDESQTEYLQKRITEKCGVSHLRLRQLRESQRHKKSKHVRILVSAIGSLDSLEKLKDLLTAELPTRSKGNLSWCNKHLALIILKKILHGTPEEEQEGLRSILGEQYEDHTT</sequence>
<evidence type="ECO:0000259" key="9">
    <source>
        <dbReference type="Pfam" id="PF05183"/>
    </source>
</evidence>
<keyword evidence="5" id="KW-0548">Nucleotidyltransferase</keyword>
<reference evidence="15" key="1">
    <citation type="submission" date="2016-11" db="UniProtKB">
        <authorList>
            <consortium name="WormBaseParasite"/>
        </authorList>
    </citation>
    <scope>IDENTIFICATION</scope>
</reference>
<evidence type="ECO:0000256" key="3">
    <source>
        <dbReference type="ARBA" id="ARBA00022484"/>
    </source>
</evidence>
<evidence type="ECO:0000259" key="10">
    <source>
        <dbReference type="Pfam" id="PF24642"/>
    </source>
</evidence>
<evidence type="ECO:0000256" key="8">
    <source>
        <dbReference type="ARBA" id="ARBA00048744"/>
    </source>
</evidence>
<organism evidence="14 15">
    <name type="scientific">Steinernema glaseri</name>
    <dbReference type="NCBI Taxonomy" id="37863"/>
    <lineage>
        <taxon>Eukaryota</taxon>
        <taxon>Metazoa</taxon>
        <taxon>Ecdysozoa</taxon>
        <taxon>Nematoda</taxon>
        <taxon>Chromadorea</taxon>
        <taxon>Rhabditida</taxon>
        <taxon>Tylenchina</taxon>
        <taxon>Panagrolaimomorpha</taxon>
        <taxon>Strongyloidoidea</taxon>
        <taxon>Steinernematidae</taxon>
        <taxon>Steinernema</taxon>
    </lineage>
</organism>
<evidence type="ECO:0000256" key="4">
    <source>
        <dbReference type="ARBA" id="ARBA00022679"/>
    </source>
</evidence>
<proteinExistence type="inferred from homology"/>
<dbReference type="InterPro" id="IPR007855">
    <property type="entry name" value="RDRP"/>
</dbReference>
<accession>A0A1I8AR02</accession>
<feature type="domain" description="DUF7752" evidence="11">
    <location>
        <begin position="1325"/>
        <end position="1428"/>
    </location>
</feature>
<evidence type="ECO:0000256" key="5">
    <source>
        <dbReference type="ARBA" id="ARBA00022695"/>
    </source>
</evidence>
<evidence type="ECO:0000313" key="14">
    <source>
        <dbReference type="Proteomes" id="UP000095287"/>
    </source>
</evidence>
<comment type="catalytic activity">
    <reaction evidence="8">
        <text>RNA(n) + a ribonucleoside 5'-triphosphate = RNA(n+1) + diphosphate</text>
        <dbReference type="Rhea" id="RHEA:21248"/>
        <dbReference type="Rhea" id="RHEA-COMP:14527"/>
        <dbReference type="Rhea" id="RHEA-COMP:17342"/>
        <dbReference type="ChEBI" id="CHEBI:33019"/>
        <dbReference type="ChEBI" id="CHEBI:61557"/>
        <dbReference type="ChEBI" id="CHEBI:140395"/>
        <dbReference type="EC" id="2.7.7.48"/>
    </reaction>
</comment>
<dbReference type="InterPro" id="IPR058752">
    <property type="entry name" value="RDRP_C_head"/>
</dbReference>
<keyword evidence="7" id="KW-0943">RNA-mediated gene silencing</keyword>
<dbReference type="PANTHER" id="PTHR23079">
    <property type="entry name" value="RNA-DEPENDENT RNA POLYMERASE"/>
    <property type="match status" value="1"/>
</dbReference>
<dbReference type="EC" id="2.7.7.48" evidence="2"/>
<keyword evidence="6" id="KW-0694">RNA-binding</keyword>
<evidence type="ECO:0000256" key="6">
    <source>
        <dbReference type="ARBA" id="ARBA00022884"/>
    </source>
</evidence>
<feature type="domain" description="DUF7636" evidence="10">
    <location>
        <begin position="1480"/>
        <end position="1588"/>
    </location>
</feature>
<keyword evidence="3" id="KW-0696">RNA-directed RNA polymerase</keyword>
<evidence type="ECO:0000259" key="12">
    <source>
        <dbReference type="Pfam" id="PF25359"/>
    </source>
</evidence>
<evidence type="ECO:0000256" key="2">
    <source>
        <dbReference type="ARBA" id="ARBA00012494"/>
    </source>
</evidence>
<dbReference type="GO" id="GO:0003723">
    <property type="term" value="F:RNA binding"/>
    <property type="evidence" value="ECO:0007669"/>
    <property type="project" value="UniProtKB-KW"/>
</dbReference>
<dbReference type="GO" id="GO:0030422">
    <property type="term" value="P:siRNA processing"/>
    <property type="evidence" value="ECO:0007669"/>
    <property type="project" value="TreeGrafter"/>
</dbReference>
<feature type="domain" description="RDRP core" evidence="9">
    <location>
        <begin position="522"/>
        <end position="1108"/>
    </location>
</feature>
<feature type="domain" description="RDRP C-terminal head" evidence="13">
    <location>
        <begin position="1121"/>
        <end position="1279"/>
    </location>
</feature>
<protein>
    <recommendedName>
        <fullName evidence="2">RNA-directed RNA polymerase</fullName>
        <ecNumber evidence="2">2.7.7.48</ecNumber>
    </recommendedName>
</protein>
<name>A0A1I8AR02_9BILA</name>
<keyword evidence="4" id="KW-0808">Transferase</keyword>
<dbReference type="InterPro" id="IPR056654">
    <property type="entry name" value="DUF7752"/>
</dbReference>
<dbReference type="PANTHER" id="PTHR23079:SF57">
    <property type="entry name" value="RNA-DIRECTED RNA POLYMERASE"/>
    <property type="match status" value="1"/>
</dbReference>
<comment type="similarity">
    <text evidence="1">Belongs to the RdRP family.</text>
</comment>
<keyword evidence="14" id="KW-1185">Reference proteome</keyword>
<dbReference type="Pfam" id="PF24934">
    <property type="entry name" value="DUF7752"/>
    <property type="match status" value="1"/>
</dbReference>
<evidence type="ECO:0000256" key="7">
    <source>
        <dbReference type="ARBA" id="ARBA00023158"/>
    </source>
</evidence>
<dbReference type="Pfam" id="PF25359">
    <property type="entry name" value="PH_met_RdRP"/>
    <property type="match status" value="1"/>
</dbReference>
<dbReference type="Pfam" id="PF05183">
    <property type="entry name" value="RdRP"/>
    <property type="match status" value="1"/>
</dbReference>
<evidence type="ECO:0000256" key="1">
    <source>
        <dbReference type="ARBA" id="ARBA00005762"/>
    </source>
</evidence>
<feature type="domain" description="PH-like" evidence="12">
    <location>
        <begin position="223"/>
        <end position="397"/>
    </location>
</feature>
<dbReference type="InterPro" id="IPR057596">
    <property type="entry name" value="RDRP_core"/>
</dbReference>